<dbReference type="EMBL" id="CAVLEF010000009">
    <property type="protein sequence ID" value="CAK1547604.1"/>
    <property type="molecule type" value="Genomic_DNA"/>
</dbReference>
<protein>
    <recommendedName>
        <fullName evidence="10">Odorant receptor</fullName>
    </recommendedName>
</protein>
<name>A0AAV1JH88_9NEOP</name>
<evidence type="ECO:0000256" key="2">
    <source>
        <dbReference type="ARBA" id="ARBA00022475"/>
    </source>
</evidence>
<comment type="caution">
    <text evidence="11">The sequence shown here is derived from an EMBL/GenBank/DDBJ whole genome shotgun (WGS) entry which is preliminary data.</text>
</comment>
<feature type="transmembrane region" description="Helical" evidence="10">
    <location>
        <begin position="298"/>
        <end position="317"/>
    </location>
</feature>
<comment type="similarity">
    <text evidence="10">Belongs to the insect chemoreceptor superfamily. Heteromeric odorant receptor channel (TC 1.A.69) family.</text>
</comment>
<dbReference type="PANTHER" id="PTHR21137">
    <property type="entry name" value="ODORANT RECEPTOR"/>
    <property type="match status" value="1"/>
</dbReference>
<evidence type="ECO:0000313" key="12">
    <source>
        <dbReference type="Proteomes" id="UP001497472"/>
    </source>
</evidence>
<keyword evidence="6 10" id="KW-1133">Transmembrane helix</keyword>
<comment type="caution">
    <text evidence="10">Lacks conserved residue(s) required for the propagation of feature annotation.</text>
</comment>
<evidence type="ECO:0000256" key="9">
    <source>
        <dbReference type="ARBA" id="ARBA00023224"/>
    </source>
</evidence>
<keyword evidence="3 10" id="KW-0716">Sensory transduction</keyword>
<feature type="transmembrane region" description="Helical" evidence="10">
    <location>
        <begin position="261"/>
        <end position="286"/>
    </location>
</feature>
<organism evidence="11 12">
    <name type="scientific">Leptosia nina</name>
    <dbReference type="NCBI Taxonomy" id="320188"/>
    <lineage>
        <taxon>Eukaryota</taxon>
        <taxon>Metazoa</taxon>
        <taxon>Ecdysozoa</taxon>
        <taxon>Arthropoda</taxon>
        <taxon>Hexapoda</taxon>
        <taxon>Insecta</taxon>
        <taxon>Pterygota</taxon>
        <taxon>Neoptera</taxon>
        <taxon>Endopterygota</taxon>
        <taxon>Lepidoptera</taxon>
        <taxon>Glossata</taxon>
        <taxon>Ditrysia</taxon>
        <taxon>Papilionoidea</taxon>
        <taxon>Pieridae</taxon>
        <taxon>Pierinae</taxon>
        <taxon>Leptosia</taxon>
    </lineage>
</organism>
<keyword evidence="8 10" id="KW-0675">Receptor</keyword>
<keyword evidence="7 10" id="KW-0472">Membrane</keyword>
<sequence>MFKRMLNKLEDPNRPFLGPVDKYLSFWGMWLPSGFKRRCFAILLHVLETIFIITEFIDIFCVKGSLHLLLTNLKFSMQGLINICKAWSFIAWQKDWRDVCDYVTRADLANRSGNLKTKNNIAKYTQYCRKVMFIYCQFTFVTAFVVIFQPAFKYLLTSKYRDNVKSGDEKYMQVVSSWVPFNKYEMPGYFFTCLIQGYGTLMAAVWISSYDMIALSVIIYIRAEVEALRIDTADIFNGGVPLRNIEYCHKRHVELLRYSRLFNSCTSPILMLYTFICTVMLCSTAYQITYLESSKMQQLMIVMYLLFGILQLFLYCWHSNEVYYASMELARGPYKSEWWKQNASNQRSIFILVGELSKTIIFTAGPFTNLTVATFINILKGAYSYYTLL</sequence>
<dbReference type="InterPro" id="IPR004117">
    <property type="entry name" value="7tm6_olfct_rcpt"/>
</dbReference>
<dbReference type="GO" id="GO:0004984">
    <property type="term" value="F:olfactory receptor activity"/>
    <property type="evidence" value="ECO:0007669"/>
    <property type="project" value="InterPro"/>
</dbReference>
<keyword evidence="2" id="KW-1003">Cell membrane</keyword>
<reference evidence="11 12" key="1">
    <citation type="submission" date="2023-11" db="EMBL/GenBank/DDBJ databases">
        <authorList>
            <person name="Okamura Y."/>
        </authorList>
    </citation>
    <scope>NUCLEOTIDE SEQUENCE [LARGE SCALE GENOMIC DNA]</scope>
</reference>
<evidence type="ECO:0000256" key="6">
    <source>
        <dbReference type="ARBA" id="ARBA00022989"/>
    </source>
</evidence>
<gene>
    <name evidence="11" type="ORF">LNINA_LOCUS7065</name>
</gene>
<keyword evidence="4 10" id="KW-0812">Transmembrane</keyword>
<dbReference type="GO" id="GO:0005886">
    <property type="term" value="C:plasma membrane"/>
    <property type="evidence" value="ECO:0007669"/>
    <property type="project" value="UniProtKB-SubCell"/>
</dbReference>
<dbReference type="Pfam" id="PF02949">
    <property type="entry name" value="7tm_6"/>
    <property type="match status" value="1"/>
</dbReference>
<evidence type="ECO:0000256" key="7">
    <source>
        <dbReference type="ARBA" id="ARBA00023136"/>
    </source>
</evidence>
<evidence type="ECO:0000256" key="10">
    <source>
        <dbReference type="RuleBase" id="RU351113"/>
    </source>
</evidence>
<evidence type="ECO:0000256" key="1">
    <source>
        <dbReference type="ARBA" id="ARBA00004651"/>
    </source>
</evidence>
<dbReference type="GO" id="GO:0007165">
    <property type="term" value="P:signal transduction"/>
    <property type="evidence" value="ECO:0007669"/>
    <property type="project" value="UniProtKB-KW"/>
</dbReference>
<evidence type="ECO:0000256" key="5">
    <source>
        <dbReference type="ARBA" id="ARBA00022725"/>
    </source>
</evidence>
<feature type="transmembrane region" description="Helical" evidence="10">
    <location>
        <begin position="132"/>
        <end position="152"/>
    </location>
</feature>
<comment type="subcellular location">
    <subcellularLocation>
        <location evidence="1 10">Cell membrane</location>
        <topology evidence="1 10">Multi-pass membrane protein</topology>
    </subcellularLocation>
</comment>
<accession>A0AAV1JH88</accession>
<dbReference type="AlphaFoldDB" id="A0AAV1JH88"/>
<evidence type="ECO:0000256" key="4">
    <source>
        <dbReference type="ARBA" id="ARBA00022692"/>
    </source>
</evidence>
<keyword evidence="12" id="KW-1185">Reference proteome</keyword>
<keyword evidence="5 10" id="KW-0552">Olfaction</keyword>
<evidence type="ECO:0000256" key="3">
    <source>
        <dbReference type="ARBA" id="ARBA00022606"/>
    </source>
</evidence>
<dbReference type="PANTHER" id="PTHR21137:SF35">
    <property type="entry name" value="ODORANT RECEPTOR 19A-RELATED"/>
    <property type="match status" value="1"/>
</dbReference>
<dbReference type="Proteomes" id="UP001497472">
    <property type="component" value="Unassembled WGS sequence"/>
</dbReference>
<proteinExistence type="inferred from homology"/>
<dbReference type="GO" id="GO:0005549">
    <property type="term" value="F:odorant binding"/>
    <property type="evidence" value="ECO:0007669"/>
    <property type="project" value="InterPro"/>
</dbReference>
<keyword evidence="9 10" id="KW-0807">Transducer</keyword>
<evidence type="ECO:0000313" key="11">
    <source>
        <dbReference type="EMBL" id="CAK1547604.1"/>
    </source>
</evidence>
<feature type="transmembrane region" description="Helical" evidence="10">
    <location>
        <begin position="188"/>
        <end position="207"/>
    </location>
</feature>
<evidence type="ECO:0000256" key="8">
    <source>
        <dbReference type="ARBA" id="ARBA00023170"/>
    </source>
</evidence>